<dbReference type="EMBL" id="GHWJ01009789">
    <property type="protein sequence ID" value="NOV42526.1"/>
    <property type="molecule type" value="Transcribed_RNA"/>
</dbReference>
<accession>A0A6M2D917</accession>
<keyword evidence="1" id="KW-0472">Membrane</keyword>
<feature type="transmembrane region" description="Helical" evidence="1">
    <location>
        <begin position="86"/>
        <end position="111"/>
    </location>
</feature>
<keyword evidence="1" id="KW-0812">Transmembrane</keyword>
<organism evidence="2">
    <name type="scientific">Rhipicephalus microplus</name>
    <name type="common">Cattle tick</name>
    <name type="synonym">Boophilus microplus</name>
    <dbReference type="NCBI Taxonomy" id="6941"/>
    <lineage>
        <taxon>Eukaryota</taxon>
        <taxon>Metazoa</taxon>
        <taxon>Ecdysozoa</taxon>
        <taxon>Arthropoda</taxon>
        <taxon>Chelicerata</taxon>
        <taxon>Arachnida</taxon>
        <taxon>Acari</taxon>
        <taxon>Parasitiformes</taxon>
        <taxon>Ixodida</taxon>
        <taxon>Ixodoidea</taxon>
        <taxon>Ixodidae</taxon>
        <taxon>Rhipicephalinae</taxon>
        <taxon>Rhipicephalus</taxon>
        <taxon>Boophilus</taxon>
    </lineage>
</organism>
<sequence length="147" mass="16228">MFSRVCCVSWATRSYPLSPVLLWFTLAVALCSFSFIQLSGSAEAYPVVLCGRSSFCFFGNCSLRVSRSEGVWSSGTWYSANTSSSVVLFTVHESISVLIASFGASLLAYAFRLGMQSSLRFPVFLCLLIFKSINMVKNAQCDWRGFS</sequence>
<protein>
    <submittedName>
        <fullName evidence="2">Uncharacterized protein</fullName>
    </submittedName>
</protein>
<name>A0A6M2D917_RHIMP</name>
<proteinExistence type="predicted"/>
<feature type="transmembrane region" description="Helical" evidence="1">
    <location>
        <begin position="20"/>
        <end position="38"/>
    </location>
</feature>
<reference evidence="2" key="1">
    <citation type="submission" date="2019-09" db="EMBL/GenBank/DDBJ databases">
        <title>Organ-specific transcriptomic study of the physiology of the cattle tick, Rhipicephalus microplus.</title>
        <authorList>
            <person name="Tirloni L."/>
            <person name="Braz G."/>
            <person name="Gandara A.C.P."/>
            <person name="Sabadin G.A."/>
            <person name="da Silva R.M."/>
            <person name="Guizzo M.G."/>
            <person name="Machado J.A."/>
            <person name="Costa E.P."/>
            <person name="Gomes H.F."/>
            <person name="Moraes J."/>
            <person name="Mota M.B.S."/>
            <person name="Mesquita R.D."/>
            <person name="Alvarenga P.H."/>
            <person name="Alves F."/>
            <person name="Seixas A."/>
            <person name="da Fonseca R.N."/>
            <person name="Fogaca A."/>
            <person name="Logullo C."/>
            <person name="Tanaka A."/>
            <person name="Daffre S."/>
            <person name="Termignoni C."/>
            <person name="Vaz I.S.Jr."/>
            <person name="Oliveira P.L."/>
            <person name="Ribeiro J.M."/>
        </authorList>
    </citation>
    <scope>NUCLEOTIDE SEQUENCE</scope>
    <source>
        <strain evidence="2">Porto Alegre</strain>
    </source>
</reference>
<evidence type="ECO:0000256" key="1">
    <source>
        <dbReference type="SAM" id="Phobius"/>
    </source>
</evidence>
<keyword evidence="1" id="KW-1133">Transmembrane helix</keyword>
<evidence type="ECO:0000313" key="2">
    <source>
        <dbReference type="EMBL" id="NOV42526.1"/>
    </source>
</evidence>
<dbReference type="AlphaFoldDB" id="A0A6M2D917"/>